<dbReference type="Proteomes" id="UP000243876">
    <property type="component" value="Unassembled WGS sequence"/>
</dbReference>
<dbReference type="InterPro" id="IPR038765">
    <property type="entry name" value="Papain-like_cys_pep_sf"/>
</dbReference>
<dbReference type="PANTHER" id="PTHR10363:SF2">
    <property type="entry name" value="BLEOMYCIN HYDROLASE"/>
    <property type="match status" value="1"/>
</dbReference>
<dbReference type="InterPro" id="IPR004134">
    <property type="entry name" value="Peptidase_C1B"/>
</dbReference>
<dbReference type="Gene3D" id="3.90.70.10">
    <property type="entry name" value="Cysteine proteinases"/>
    <property type="match status" value="2"/>
</dbReference>
<protein>
    <submittedName>
        <fullName evidence="4">SPOSA6832_01334-mRNA-1:cds</fullName>
    </submittedName>
</protein>
<evidence type="ECO:0000313" key="5">
    <source>
        <dbReference type="Proteomes" id="UP000243876"/>
    </source>
</evidence>
<dbReference type="GO" id="GO:0009636">
    <property type="term" value="P:response to toxic substance"/>
    <property type="evidence" value="ECO:0007669"/>
    <property type="project" value="TreeGrafter"/>
</dbReference>
<evidence type="ECO:0000256" key="1">
    <source>
        <dbReference type="ARBA" id="ARBA00022670"/>
    </source>
</evidence>
<accession>A0A0D6EID0</accession>
<dbReference type="GO" id="GO:0005737">
    <property type="term" value="C:cytoplasm"/>
    <property type="evidence" value="ECO:0007669"/>
    <property type="project" value="TreeGrafter"/>
</dbReference>
<feature type="non-terminal residue" evidence="4">
    <location>
        <position position="1"/>
    </location>
</feature>
<sequence>MSHDGSSLGTLSLEDHPGSLPLDLIERWENDLDKDPSWAFRLFAMCNVVRIFTSLKYNLGEFQLSQSYLFFYDHLSKANWFLEQMIDLVDEPIDALLPELTQIVVQASGISPLPSSRPSASFRRPVHPPFLLSSICSNPPFPTGLSVIFFDDDCVLTSTWTTQLKVVYRILTICCGAPPKPDENVREIRSSLSHPPINHSSCREFVWEFADKDKKYHRVLTTPLDFARKHAGYNPSDTISIVNDPRHPWKVPMTVERLGNVVGGRPLRYLNMPSDTLKNIAISLIKSNIPVWFGCDVDKSSNTDVGIMDLRLFDYQDAFGTVLGMNKEERLRLGDSSMTHAMMFTAVHIDAVTGKPVRWRVENSWGPDICNKGFLVMTGAWFDEYVFQIAAPRAYVPRQLLDIYDRADKDSIIKLPAYDPLGLAA</sequence>
<dbReference type="PIRSF" id="PIRSF005700">
    <property type="entry name" value="PepC"/>
    <property type="match status" value="1"/>
</dbReference>
<keyword evidence="5" id="KW-1185">Reference proteome</keyword>
<dbReference type="SUPFAM" id="SSF54001">
    <property type="entry name" value="Cysteine proteinases"/>
    <property type="match status" value="2"/>
</dbReference>
<dbReference type="OrthoDB" id="2666448at2759"/>
<reference evidence="5" key="1">
    <citation type="submission" date="2015-02" db="EMBL/GenBank/DDBJ databases">
        <authorList>
            <person name="Gon?alves P."/>
        </authorList>
    </citation>
    <scope>NUCLEOTIDE SEQUENCE [LARGE SCALE GENOMIC DNA]</scope>
</reference>
<dbReference type="EMBL" id="CENE01000004">
    <property type="protein sequence ID" value="CEQ39782.1"/>
    <property type="molecule type" value="Genomic_DNA"/>
</dbReference>
<keyword evidence="1" id="KW-0645">Protease</keyword>
<dbReference type="GO" id="GO:0070005">
    <property type="term" value="F:cysteine-type aminopeptidase activity"/>
    <property type="evidence" value="ECO:0007669"/>
    <property type="project" value="InterPro"/>
</dbReference>
<dbReference type="AlphaFoldDB" id="A0A0D6EID0"/>
<dbReference type="GO" id="GO:0043418">
    <property type="term" value="P:homocysteine catabolic process"/>
    <property type="evidence" value="ECO:0007669"/>
    <property type="project" value="TreeGrafter"/>
</dbReference>
<dbReference type="Pfam" id="PF03051">
    <property type="entry name" value="Peptidase_C1_2"/>
    <property type="match status" value="2"/>
</dbReference>
<evidence type="ECO:0000256" key="2">
    <source>
        <dbReference type="ARBA" id="ARBA00022801"/>
    </source>
</evidence>
<dbReference type="PANTHER" id="PTHR10363">
    <property type="entry name" value="BLEOMYCIN HYDROLASE"/>
    <property type="match status" value="1"/>
</dbReference>
<name>A0A0D6EID0_SPOSA</name>
<evidence type="ECO:0000256" key="3">
    <source>
        <dbReference type="ARBA" id="ARBA00022807"/>
    </source>
</evidence>
<proteinExistence type="predicted"/>
<keyword evidence="3" id="KW-0788">Thiol protease</keyword>
<dbReference type="GO" id="GO:0006508">
    <property type="term" value="P:proteolysis"/>
    <property type="evidence" value="ECO:0007669"/>
    <property type="project" value="UniProtKB-KW"/>
</dbReference>
<organism evidence="4 5">
    <name type="scientific">Sporidiobolus salmonicolor</name>
    <name type="common">Yeast-like fungus</name>
    <name type="synonym">Sporobolomyces salmonicolor</name>
    <dbReference type="NCBI Taxonomy" id="5005"/>
    <lineage>
        <taxon>Eukaryota</taxon>
        <taxon>Fungi</taxon>
        <taxon>Dikarya</taxon>
        <taxon>Basidiomycota</taxon>
        <taxon>Pucciniomycotina</taxon>
        <taxon>Microbotryomycetes</taxon>
        <taxon>Sporidiobolales</taxon>
        <taxon>Sporidiobolaceae</taxon>
        <taxon>Sporobolomyces</taxon>
    </lineage>
</organism>
<evidence type="ECO:0000313" key="4">
    <source>
        <dbReference type="EMBL" id="CEQ39782.1"/>
    </source>
</evidence>
<gene>
    <name evidence="4" type="primary">SPOSA6832_01334</name>
</gene>
<keyword evidence="2" id="KW-0378">Hydrolase</keyword>